<sequence>MSPTTANFTASSLFGFGGLGLGDWSLSLTFLPNVVAAVWVQYWVVMVEGVLFGEKILNQVPKLQAFVDRIDGGVKDMTFAGPCDWFNFKSCESVSQKQPHGGITFDKFKSDEREARELSANPLQPHQRAVQAGVVNPVQHGQSFDCHDHGNSSEAGALYEDILPAVEVIDSFPPHSKCMALPAGCFLQSCYGTAGVFLCNKSSENVNIDCAYIAKIAREIFTNYIRRHQDQVVRLDFCRRTEPPLNELGEPLMDGPKGQEYTGNSFRKSEFATRGGDDMWSLQINRTQSCYEQQDGPREFGDGLVQLGSWGGLVYRN</sequence>
<gene>
    <name evidence="1" type="ORF">TWF481_005054</name>
</gene>
<dbReference type="EMBL" id="JAVHJL010000003">
    <property type="protein sequence ID" value="KAK6506596.1"/>
    <property type="molecule type" value="Genomic_DNA"/>
</dbReference>
<protein>
    <submittedName>
        <fullName evidence="1">Uncharacterized protein</fullName>
    </submittedName>
</protein>
<accession>A0AAV9WDI8</accession>
<dbReference type="AlphaFoldDB" id="A0AAV9WDI8"/>
<name>A0AAV9WDI8_9PEZI</name>
<evidence type="ECO:0000313" key="2">
    <source>
        <dbReference type="Proteomes" id="UP001370758"/>
    </source>
</evidence>
<comment type="caution">
    <text evidence="1">The sequence shown here is derived from an EMBL/GenBank/DDBJ whole genome shotgun (WGS) entry which is preliminary data.</text>
</comment>
<organism evidence="1 2">
    <name type="scientific">Arthrobotrys musiformis</name>
    <dbReference type="NCBI Taxonomy" id="47236"/>
    <lineage>
        <taxon>Eukaryota</taxon>
        <taxon>Fungi</taxon>
        <taxon>Dikarya</taxon>
        <taxon>Ascomycota</taxon>
        <taxon>Pezizomycotina</taxon>
        <taxon>Orbiliomycetes</taxon>
        <taxon>Orbiliales</taxon>
        <taxon>Orbiliaceae</taxon>
        <taxon>Arthrobotrys</taxon>
    </lineage>
</organism>
<dbReference type="Proteomes" id="UP001370758">
    <property type="component" value="Unassembled WGS sequence"/>
</dbReference>
<keyword evidence="2" id="KW-1185">Reference proteome</keyword>
<reference evidence="1 2" key="1">
    <citation type="submission" date="2023-08" db="EMBL/GenBank/DDBJ databases">
        <authorList>
            <person name="Palmer J.M."/>
        </authorList>
    </citation>
    <scope>NUCLEOTIDE SEQUENCE [LARGE SCALE GENOMIC DNA]</scope>
    <source>
        <strain evidence="1 2">TWF481</strain>
    </source>
</reference>
<evidence type="ECO:0000313" key="1">
    <source>
        <dbReference type="EMBL" id="KAK6506596.1"/>
    </source>
</evidence>
<proteinExistence type="predicted"/>